<dbReference type="InterPro" id="IPR018303">
    <property type="entry name" value="ATPase_P-typ_P_site"/>
</dbReference>
<dbReference type="InterPro" id="IPR008250">
    <property type="entry name" value="ATPase_P-typ_transduc_dom_A_sf"/>
</dbReference>
<dbReference type="InterPro" id="IPR051014">
    <property type="entry name" value="Cation_Transport_ATPase_IB"/>
</dbReference>
<feature type="transmembrane region" description="Helical" evidence="9">
    <location>
        <begin position="230"/>
        <end position="253"/>
    </location>
</feature>
<dbReference type="InterPro" id="IPR023299">
    <property type="entry name" value="ATPase_P-typ_cyto_dom_N"/>
</dbReference>
<protein>
    <recommendedName>
        <fullName evidence="7">Cd(2+)-exporting ATPase</fullName>
        <ecNumber evidence="7">7.2.2.21</ecNumber>
    </recommendedName>
</protein>
<keyword evidence="4 9" id="KW-0812">Transmembrane</keyword>
<evidence type="ECO:0000259" key="10">
    <source>
        <dbReference type="Pfam" id="PF00122"/>
    </source>
</evidence>
<dbReference type="PANTHER" id="PTHR48085">
    <property type="entry name" value="CADMIUM/ZINC-TRANSPORTING ATPASE HMA2-RELATED"/>
    <property type="match status" value="1"/>
</dbReference>
<comment type="subcellular location">
    <subcellularLocation>
        <location evidence="1">Cell membrane</location>
        <topology evidence="1">Multi-pass membrane protein</topology>
    </subcellularLocation>
</comment>
<keyword evidence="5 9" id="KW-1133">Transmembrane helix</keyword>
<name>A0A9D1AP85_9FIRM</name>
<evidence type="ECO:0000256" key="3">
    <source>
        <dbReference type="ARBA" id="ARBA00022539"/>
    </source>
</evidence>
<dbReference type="PRINTS" id="PR00119">
    <property type="entry name" value="CATATPASE"/>
</dbReference>
<dbReference type="InterPro" id="IPR023214">
    <property type="entry name" value="HAD_sf"/>
</dbReference>
<keyword evidence="9" id="KW-1003">Cell membrane</keyword>
<dbReference type="PROSITE" id="PS00154">
    <property type="entry name" value="ATPASE_E1_E2"/>
    <property type="match status" value="1"/>
</dbReference>
<dbReference type="NCBIfam" id="TIGR01494">
    <property type="entry name" value="ATPase_P-type"/>
    <property type="match status" value="1"/>
</dbReference>
<accession>A0A9D1AP85</accession>
<evidence type="ECO:0000256" key="5">
    <source>
        <dbReference type="ARBA" id="ARBA00022989"/>
    </source>
</evidence>
<evidence type="ECO:0000313" key="12">
    <source>
        <dbReference type="Proteomes" id="UP000824242"/>
    </source>
</evidence>
<feature type="transmembrane region" description="Helical" evidence="9">
    <location>
        <begin position="567"/>
        <end position="584"/>
    </location>
</feature>
<reference evidence="11" key="1">
    <citation type="submission" date="2020-10" db="EMBL/GenBank/DDBJ databases">
        <authorList>
            <person name="Gilroy R."/>
        </authorList>
    </citation>
    <scope>NUCLEOTIDE SEQUENCE</scope>
    <source>
        <strain evidence="11">ChiSxjej1B13-7958</strain>
    </source>
</reference>
<organism evidence="11 12">
    <name type="scientific">Candidatus Caccousia avicola</name>
    <dbReference type="NCBI Taxonomy" id="2840721"/>
    <lineage>
        <taxon>Bacteria</taxon>
        <taxon>Bacillati</taxon>
        <taxon>Bacillota</taxon>
        <taxon>Clostridia</taxon>
        <taxon>Eubacteriales</taxon>
        <taxon>Oscillospiraceae</taxon>
        <taxon>Oscillospiraceae incertae sedis</taxon>
        <taxon>Candidatus Caccousia</taxon>
    </lineage>
</organism>
<feature type="domain" description="P-type ATPase A" evidence="10">
    <location>
        <begin position="115"/>
        <end position="214"/>
    </location>
</feature>
<dbReference type="GO" id="GO:0008551">
    <property type="term" value="F:P-type cadmium transporter activity"/>
    <property type="evidence" value="ECO:0007669"/>
    <property type="project" value="UniProtKB-EC"/>
</dbReference>
<dbReference type="AlphaFoldDB" id="A0A9D1AP85"/>
<evidence type="ECO:0000313" key="11">
    <source>
        <dbReference type="EMBL" id="HIR48246.1"/>
    </source>
</evidence>
<comment type="caution">
    <text evidence="11">The sequence shown here is derived from an EMBL/GenBank/DDBJ whole genome shotgun (WGS) entry which is preliminary data.</text>
</comment>
<dbReference type="SUPFAM" id="SSF56784">
    <property type="entry name" value="HAD-like"/>
    <property type="match status" value="1"/>
</dbReference>
<dbReference type="InterPro" id="IPR027256">
    <property type="entry name" value="P-typ_ATPase_IB"/>
</dbReference>
<reference evidence="11" key="2">
    <citation type="journal article" date="2021" name="PeerJ">
        <title>Extensive microbial diversity within the chicken gut microbiome revealed by metagenomics and culture.</title>
        <authorList>
            <person name="Gilroy R."/>
            <person name="Ravi A."/>
            <person name="Getino M."/>
            <person name="Pursley I."/>
            <person name="Horton D.L."/>
            <person name="Alikhan N.F."/>
            <person name="Baker D."/>
            <person name="Gharbi K."/>
            <person name="Hall N."/>
            <person name="Watson M."/>
            <person name="Adriaenssens E.M."/>
            <person name="Foster-Nyarko E."/>
            <person name="Jarju S."/>
            <person name="Secka A."/>
            <person name="Antonio M."/>
            <person name="Oren A."/>
            <person name="Chaudhuri R.R."/>
            <person name="La Ragione R."/>
            <person name="Hildebrand F."/>
            <person name="Pallen M.J."/>
        </authorList>
    </citation>
    <scope>NUCLEOTIDE SEQUENCE</scope>
    <source>
        <strain evidence="11">ChiSxjej1B13-7958</strain>
    </source>
</reference>
<dbReference type="InterPro" id="IPR036412">
    <property type="entry name" value="HAD-like_sf"/>
</dbReference>
<dbReference type="Pfam" id="PF00702">
    <property type="entry name" value="Hydrolase"/>
    <property type="match status" value="1"/>
</dbReference>
<dbReference type="Gene3D" id="2.70.150.10">
    <property type="entry name" value="Calcium-transporting ATPase, cytoplasmic transduction domain A"/>
    <property type="match status" value="1"/>
</dbReference>
<feature type="transmembrane region" description="Helical" evidence="9">
    <location>
        <begin position="7"/>
        <end position="24"/>
    </location>
</feature>
<evidence type="ECO:0000256" key="1">
    <source>
        <dbReference type="ARBA" id="ARBA00004651"/>
    </source>
</evidence>
<gene>
    <name evidence="11" type="primary">cadA</name>
    <name evidence="11" type="ORF">IAB89_11445</name>
</gene>
<evidence type="ECO:0000256" key="2">
    <source>
        <dbReference type="ARBA" id="ARBA00006024"/>
    </source>
</evidence>
<evidence type="ECO:0000256" key="4">
    <source>
        <dbReference type="ARBA" id="ARBA00022692"/>
    </source>
</evidence>
<dbReference type="FunFam" id="2.70.150.10:FF:000002">
    <property type="entry name" value="Copper-transporting ATPase 1, putative"/>
    <property type="match status" value="1"/>
</dbReference>
<evidence type="ECO:0000256" key="9">
    <source>
        <dbReference type="RuleBase" id="RU362081"/>
    </source>
</evidence>
<evidence type="ECO:0000256" key="7">
    <source>
        <dbReference type="ARBA" id="ARBA00039103"/>
    </source>
</evidence>
<dbReference type="InterPro" id="IPR023298">
    <property type="entry name" value="ATPase_P-typ_TM_dom_sf"/>
</dbReference>
<comment type="similarity">
    <text evidence="2 9">Belongs to the cation transport ATPase (P-type) (TC 3.A.3) family. Type IB subfamily.</text>
</comment>
<dbReference type="GO" id="GO:0046872">
    <property type="term" value="F:metal ion binding"/>
    <property type="evidence" value="ECO:0007669"/>
    <property type="project" value="UniProtKB-KW"/>
</dbReference>
<dbReference type="GO" id="GO:0005524">
    <property type="term" value="F:ATP binding"/>
    <property type="evidence" value="ECO:0007669"/>
    <property type="project" value="UniProtKB-UniRule"/>
</dbReference>
<dbReference type="SUPFAM" id="SSF81665">
    <property type="entry name" value="Calcium ATPase, transmembrane domain M"/>
    <property type="match status" value="1"/>
</dbReference>
<dbReference type="Proteomes" id="UP000824242">
    <property type="component" value="Unassembled WGS sequence"/>
</dbReference>
<keyword evidence="9" id="KW-0067">ATP-binding</keyword>
<dbReference type="GO" id="GO:0005886">
    <property type="term" value="C:plasma membrane"/>
    <property type="evidence" value="ECO:0007669"/>
    <property type="project" value="UniProtKB-SubCell"/>
</dbReference>
<evidence type="ECO:0000256" key="8">
    <source>
        <dbReference type="ARBA" id="ARBA00049338"/>
    </source>
</evidence>
<dbReference type="Pfam" id="PF00122">
    <property type="entry name" value="E1-E2_ATPase"/>
    <property type="match status" value="1"/>
</dbReference>
<dbReference type="EC" id="7.2.2.21" evidence="7"/>
<dbReference type="Gene3D" id="3.40.50.1000">
    <property type="entry name" value="HAD superfamily/HAD-like"/>
    <property type="match status" value="1"/>
</dbReference>
<proteinExistence type="inferred from homology"/>
<evidence type="ECO:0000256" key="6">
    <source>
        <dbReference type="ARBA" id="ARBA00023136"/>
    </source>
</evidence>
<dbReference type="SUPFAM" id="SSF81653">
    <property type="entry name" value="Calcium ATPase, transduction domain A"/>
    <property type="match status" value="1"/>
</dbReference>
<keyword evidence="9" id="KW-0547">Nucleotide-binding</keyword>
<keyword evidence="9" id="KW-0479">Metal-binding</keyword>
<feature type="transmembrane region" description="Helical" evidence="9">
    <location>
        <begin position="259"/>
        <end position="284"/>
    </location>
</feature>
<dbReference type="NCBIfam" id="TIGR01512">
    <property type="entry name" value="ATPase-IB2_Cd"/>
    <property type="match status" value="1"/>
</dbReference>
<keyword evidence="3" id="KW-0104">Cadmium</keyword>
<feature type="transmembrane region" description="Helical" evidence="9">
    <location>
        <begin position="30"/>
        <end position="48"/>
    </location>
</feature>
<dbReference type="InterPro" id="IPR059000">
    <property type="entry name" value="ATPase_P-type_domA"/>
</dbReference>
<dbReference type="PANTHER" id="PTHR48085:SF5">
    <property type="entry name" value="CADMIUM_ZINC-TRANSPORTING ATPASE HMA4-RELATED"/>
    <property type="match status" value="1"/>
</dbReference>
<dbReference type="NCBIfam" id="TIGR01525">
    <property type="entry name" value="ATPase-IB_hvy"/>
    <property type="match status" value="1"/>
</dbReference>
<dbReference type="GO" id="GO:0016887">
    <property type="term" value="F:ATP hydrolysis activity"/>
    <property type="evidence" value="ECO:0007669"/>
    <property type="project" value="InterPro"/>
</dbReference>
<feature type="transmembrane region" description="Helical" evidence="9">
    <location>
        <begin position="590"/>
        <end position="607"/>
    </location>
</feature>
<sequence length="621" mass="66409">MNRKQKNILIRILLTAALMLILHPLPVEGWVRLLLTLIPYLLIGWDILRKAILGILHRELFDENFLMSIATIGALVLGQYEESVEVMLFYQIGELFQSYAVGKSRRSIASLMDIRPDFANVERDGQIVQVDPEEVEPGDCIVVRPGERIPLDGTILEGVSALNTSALTGESLPRDVAPGSDVISGCVNLSGLLRVRVTKPFEESTVNRILELVENSSLKKSKAENFITRFAHYYTPIVCIGAVLLAVIPPLFLGNWSEWISRALTFLVISCPCALVISIPLSFFGGIGGASRAGILVKGGTDLESLAHTKTVVFDKTGTLTQGVFTVTEMTPAPGWDAGDLLELAALAEAYSNHPISRSLRDACAHPLDLGRVGESEELAGGGVITWVDGKQVAAGNARLMNHIHAAFTENSRPGTIVYLAVDGSFAGSIVISDQLKSSSVAAMKDLQAQGIRTVLLTGDSEKAAQAVGNVLGIDEIHSGLLPDGKVEHVERLLAAKPPKSTLAFVGDGINDAPVLTRADVGIAMGAMGSDAAIEAADVVLMDDDPRKISLAMRIARKCLRIVRENIIFALGVKIICLLLGALGKAGMQAAIFADVGVMVLAVLNAVRTLRVDHTSKNSQA</sequence>
<dbReference type="InterPro" id="IPR001757">
    <property type="entry name" value="P_typ_ATPase"/>
</dbReference>
<dbReference type="Gene3D" id="3.40.1110.10">
    <property type="entry name" value="Calcium-transporting ATPase, cytoplasmic domain N"/>
    <property type="match status" value="1"/>
</dbReference>
<dbReference type="PRINTS" id="PR00120">
    <property type="entry name" value="HATPASE"/>
</dbReference>
<comment type="catalytic activity">
    <reaction evidence="8">
        <text>Cd(2+)(in) + ATP + H2O = Cd(2+)(out) + ADP + phosphate + H(+)</text>
        <dbReference type="Rhea" id="RHEA:12132"/>
        <dbReference type="ChEBI" id="CHEBI:15377"/>
        <dbReference type="ChEBI" id="CHEBI:15378"/>
        <dbReference type="ChEBI" id="CHEBI:30616"/>
        <dbReference type="ChEBI" id="CHEBI:43474"/>
        <dbReference type="ChEBI" id="CHEBI:48775"/>
        <dbReference type="ChEBI" id="CHEBI:456216"/>
        <dbReference type="EC" id="7.2.2.21"/>
    </reaction>
</comment>
<keyword evidence="6 9" id="KW-0472">Membrane</keyword>
<dbReference type="EMBL" id="DVGZ01000125">
    <property type="protein sequence ID" value="HIR48246.1"/>
    <property type="molecule type" value="Genomic_DNA"/>
</dbReference>